<dbReference type="EMBL" id="CM023489">
    <property type="protein sequence ID" value="KAH6922683.1"/>
    <property type="molecule type" value="Genomic_DNA"/>
</dbReference>
<name>A0ACB7RMU2_HYAAI</name>
<proteinExistence type="predicted"/>
<gene>
    <name evidence="1" type="ORF">HPB50_017635</name>
</gene>
<dbReference type="Proteomes" id="UP000821845">
    <property type="component" value="Chromosome 9"/>
</dbReference>
<keyword evidence="2" id="KW-1185">Reference proteome</keyword>
<organism evidence="1 2">
    <name type="scientific">Hyalomma asiaticum</name>
    <name type="common">Tick</name>
    <dbReference type="NCBI Taxonomy" id="266040"/>
    <lineage>
        <taxon>Eukaryota</taxon>
        <taxon>Metazoa</taxon>
        <taxon>Ecdysozoa</taxon>
        <taxon>Arthropoda</taxon>
        <taxon>Chelicerata</taxon>
        <taxon>Arachnida</taxon>
        <taxon>Acari</taxon>
        <taxon>Parasitiformes</taxon>
        <taxon>Ixodida</taxon>
        <taxon>Ixodoidea</taxon>
        <taxon>Ixodidae</taxon>
        <taxon>Hyalomminae</taxon>
        <taxon>Hyalomma</taxon>
    </lineage>
</organism>
<accession>A0ACB7RMU2</accession>
<protein>
    <submittedName>
        <fullName evidence="1">Uncharacterized protein</fullName>
    </submittedName>
</protein>
<sequence>MIFPLRAHEKPIPAPRVSTLIPIIPPVPVVASEVRELVASQLKALRALAVNVTGQLDRLAQLDKAHQTELLPALYKNVGAHASVVRSCGSDCRGSVQLNLTYFEACQDPDILLKVKQNRTEWLATVTVPPHASCCAIVQLEACLTQLVQRHRKALPTDKTALEVLGAEVFFDLVQATHEQITGYSPTRQFLTLCLDMCGQEFVCNRASQCLPVLQAMLKDPKTISHVSPFFTPVAADDEQYVHMYRLLGSCLVPALCSSVFVLLSKFSLPRWLTKHTPSRAVRSHLLVSLEMMLAKCGHDPEQTNINVMSLVWQHYFVKYVWTTLPQHVTDTVQAAFYKLPWSQFSPSVEDVRLACKLLDVKYVVHQTFLAQVFIKVPWKACLHDALHLAPELLMDYYSSFAELVLGLAWHPNMAKFIATSLKSLHKYNWNVVPVDVVWRLQKMFAGSCNVHLLLNSSPGIEKTVLEFVATLSCMHPGCENEPHKQHAFVSTLVGLYSSALDVADSKDLVSLLPHLLDRCLNVRGPVVLLGRALSLLDSCQEGSPQAQALVEGLLPWLEARAGQPVLLSVLTAACVNVASVQQLVRVTEACLTAFLEGSLAEDGGWAHAVTAFQIPELTLDNFLEQCTCQAAHLTQLIYVLRCLPQCRDTEDEWVLLDQLANWVAQGCTTCTGETSELKLLLLWSKLLVLSVRQLDFGSQS</sequence>
<evidence type="ECO:0000313" key="1">
    <source>
        <dbReference type="EMBL" id="KAH6922683.1"/>
    </source>
</evidence>
<reference evidence="1" key="1">
    <citation type="submission" date="2020-05" db="EMBL/GenBank/DDBJ databases">
        <title>Large-scale comparative analyses of tick genomes elucidate their genetic diversity and vector capacities.</title>
        <authorList>
            <person name="Jia N."/>
            <person name="Wang J."/>
            <person name="Shi W."/>
            <person name="Du L."/>
            <person name="Sun Y."/>
            <person name="Zhan W."/>
            <person name="Jiang J."/>
            <person name="Wang Q."/>
            <person name="Zhang B."/>
            <person name="Ji P."/>
            <person name="Sakyi L.B."/>
            <person name="Cui X."/>
            <person name="Yuan T."/>
            <person name="Jiang B."/>
            <person name="Yang W."/>
            <person name="Lam T.T.-Y."/>
            <person name="Chang Q."/>
            <person name="Ding S."/>
            <person name="Wang X."/>
            <person name="Zhu J."/>
            <person name="Ruan X."/>
            <person name="Zhao L."/>
            <person name="Wei J."/>
            <person name="Que T."/>
            <person name="Du C."/>
            <person name="Cheng J."/>
            <person name="Dai P."/>
            <person name="Han X."/>
            <person name="Huang E."/>
            <person name="Gao Y."/>
            <person name="Liu J."/>
            <person name="Shao H."/>
            <person name="Ye R."/>
            <person name="Li L."/>
            <person name="Wei W."/>
            <person name="Wang X."/>
            <person name="Wang C."/>
            <person name="Yang T."/>
            <person name="Huo Q."/>
            <person name="Li W."/>
            <person name="Guo W."/>
            <person name="Chen H."/>
            <person name="Zhou L."/>
            <person name="Ni X."/>
            <person name="Tian J."/>
            <person name="Zhou Y."/>
            <person name="Sheng Y."/>
            <person name="Liu T."/>
            <person name="Pan Y."/>
            <person name="Xia L."/>
            <person name="Li J."/>
            <person name="Zhao F."/>
            <person name="Cao W."/>
        </authorList>
    </citation>
    <scope>NUCLEOTIDE SEQUENCE</scope>
    <source>
        <strain evidence="1">Hyas-2018</strain>
    </source>
</reference>
<evidence type="ECO:0000313" key="2">
    <source>
        <dbReference type="Proteomes" id="UP000821845"/>
    </source>
</evidence>
<comment type="caution">
    <text evidence="1">The sequence shown here is derived from an EMBL/GenBank/DDBJ whole genome shotgun (WGS) entry which is preliminary data.</text>
</comment>